<evidence type="ECO:0000313" key="1">
    <source>
        <dbReference type="EMBL" id="CAN0524927.1"/>
    </source>
</evidence>
<name>A0AC59ZX71_RANTA</name>
<reference evidence="1" key="2">
    <citation type="submission" date="2025-03" db="EMBL/GenBank/DDBJ databases">
        <authorList>
            <consortium name="ELIXIR-Norway"/>
            <consortium name="Elixir Norway"/>
        </authorList>
    </citation>
    <scope>NUCLEOTIDE SEQUENCE</scope>
</reference>
<reference evidence="1" key="1">
    <citation type="submission" date="2023-05" db="EMBL/GenBank/DDBJ databases">
        <authorList>
            <consortium name="ELIXIR-Norway"/>
        </authorList>
    </citation>
    <scope>NUCLEOTIDE SEQUENCE</scope>
</reference>
<protein>
    <submittedName>
        <fullName evidence="1">Uncharacterized protein</fullName>
    </submittedName>
</protein>
<proteinExistence type="predicted"/>
<gene>
    <name evidence="1" type="ORF">MRATA1EN22A_LOCUS23991</name>
</gene>
<evidence type="ECO:0000313" key="2">
    <source>
        <dbReference type="Proteomes" id="UP001162501"/>
    </source>
</evidence>
<organism evidence="1 2">
    <name type="scientific">Rangifer tarandus platyrhynchus</name>
    <name type="common">Svalbard reindeer</name>
    <dbReference type="NCBI Taxonomy" id="3082113"/>
    <lineage>
        <taxon>Eukaryota</taxon>
        <taxon>Metazoa</taxon>
        <taxon>Chordata</taxon>
        <taxon>Craniata</taxon>
        <taxon>Vertebrata</taxon>
        <taxon>Euteleostomi</taxon>
        <taxon>Mammalia</taxon>
        <taxon>Eutheria</taxon>
        <taxon>Laurasiatheria</taxon>
        <taxon>Artiodactyla</taxon>
        <taxon>Ruminantia</taxon>
        <taxon>Pecora</taxon>
        <taxon>Cervidae</taxon>
        <taxon>Odocoileinae</taxon>
        <taxon>Rangifer</taxon>
    </lineage>
</organism>
<sequence length="350" mass="36846">MMPAPRSPHMLTACVWPAGRAAPPGCARGQAAPDHAGARPGLPGKVNRRRPAPTRPRAAPHPAARGGGGGAAGGPAAPGSARGSRFLFKRLRRTRPAPSAAAAGGRQRSGAGGGPPAAPPPPPPPPPPRVRRAPPPPAPPPRARPAQAARVCFAARPPPPPPRASRAHLCLAGPHSSLPSVECLSRWLLRTVWLFPLVTAFTFCLNSSPARALPPRAASPRRRPRAPPPLPPRREHLRSPPGDPRRAPRPRPPGAHPPRPPLAGVIIASHPPEGLFWGWLEVAAAAAAARRGISLCLHSREGGSGVGGHRFQHQQQQLVIGGTRYSVVHPHINALPMMRRLRPWTRTEVS</sequence>
<accession>A0AC59ZX71</accession>
<dbReference type="EMBL" id="OX596089">
    <property type="protein sequence ID" value="CAN0524927.1"/>
    <property type="molecule type" value="Genomic_DNA"/>
</dbReference>
<dbReference type="Proteomes" id="UP001162501">
    <property type="component" value="Chromosome 5"/>
</dbReference>